<proteinExistence type="predicted"/>
<dbReference type="Proteomes" id="UP000515369">
    <property type="component" value="Chromosome"/>
</dbReference>
<dbReference type="EMBL" id="CP059732">
    <property type="protein sequence ID" value="QMW06377.1"/>
    <property type="molecule type" value="Genomic_DNA"/>
</dbReference>
<accession>A0A7G5H5I5</accession>
<dbReference type="KEGG" id="sfol:H3H32_16540"/>
<organism evidence="1 2">
    <name type="scientific">Spirosoma foliorum</name>
    <dbReference type="NCBI Taxonomy" id="2710596"/>
    <lineage>
        <taxon>Bacteria</taxon>
        <taxon>Pseudomonadati</taxon>
        <taxon>Bacteroidota</taxon>
        <taxon>Cytophagia</taxon>
        <taxon>Cytophagales</taxon>
        <taxon>Cytophagaceae</taxon>
        <taxon>Spirosoma</taxon>
    </lineage>
</organism>
<evidence type="ECO:0000313" key="1">
    <source>
        <dbReference type="EMBL" id="QMW06377.1"/>
    </source>
</evidence>
<name>A0A7G5H5I5_9BACT</name>
<dbReference type="RefSeq" id="WP_182463746.1">
    <property type="nucleotide sequence ID" value="NZ_CP059732.1"/>
</dbReference>
<evidence type="ECO:0008006" key="3">
    <source>
        <dbReference type="Google" id="ProtNLM"/>
    </source>
</evidence>
<gene>
    <name evidence="1" type="ORF">H3H32_16540</name>
</gene>
<reference evidence="1 2" key="1">
    <citation type="submission" date="2020-07" db="EMBL/GenBank/DDBJ databases">
        <title>Spirosoma foliorum sp. nov., isolated from the leaves on the Nejang mountain Korea, Republic of.</title>
        <authorList>
            <person name="Ho H."/>
            <person name="Lee Y.-J."/>
            <person name="Nurcahyanto D.-A."/>
            <person name="Kim S.-G."/>
        </authorList>
    </citation>
    <scope>NUCLEOTIDE SEQUENCE [LARGE SCALE GENOMIC DNA]</scope>
    <source>
        <strain evidence="1 2">PL0136</strain>
    </source>
</reference>
<keyword evidence="2" id="KW-1185">Reference proteome</keyword>
<sequence>MSLTALTLPEMILGVDTGEFGAYEKRMSHYGALNAFVNNTTKLFGADALAKIRKQPFTRTIKIPLLNKYSATVLTVRSCTISPPSISPTLKSLTRIHMAVDMGVVPDDFEDNYTTPQQALRHQYIMARKEILRQLDTVAAATLDTNKDTVINSWDANHPLYTRSAGGSYQLPASKPEDFYINMTTIMDEMDVSGPYFDIASTIAKADKLRLQYPGGGSALDTRSLMGEAGIQEFETSNRIARGTNRTVHYVGPMGSIGVVNIIDKAYRNAPEIGSAADIAQWEKAGNMSDINLWGRMSDDLFEGWEWGVLQRVDCVDEKIAYSTKLSADFCFATDFTSDNTTPIKRFEMVQSPI</sequence>
<dbReference type="AlphaFoldDB" id="A0A7G5H5I5"/>
<protein>
    <recommendedName>
        <fullName evidence="3">Capsid protein</fullName>
    </recommendedName>
</protein>
<evidence type="ECO:0000313" key="2">
    <source>
        <dbReference type="Proteomes" id="UP000515369"/>
    </source>
</evidence>